<dbReference type="AlphaFoldDB" id="A0AAV2BJB4"/>
<proteinExistence type="predicted"/>
<comment type="caution">
    <text evidence="2">The sequence shown here is derived from an EMBL/GenBank/DDBJ whole genome shotgun (WGS) entry which is preliminary data.</text>
</comment>
<dbReference type="Proteomes" id="UP001497382">
    <property type="component" value="Unassembled WGS sequence"/>
</dbReference>
<evidence type="ECO:0000256" key="1">
    <source>
        <dbReference type="SAM" id="SignalP"/>
    </source>
</evidence>
<keyword evidence="3" id="KW-1185">Reference proteome</keyword>
<reference evidence="2 3" key="1">
    <citation type="submission" date="2024-04" db="EMBL/GenBank/DDBJ databases">
        <authorList>
            <person name="Rising A."/>
            <person name="Reimegard J."/>
            <person name="Sonavane S."/>
            <person name="Akerstrom W."/>
            <person name="Nylinder S."/>
            <person name="Hedman E."/>
            <person name="Kallberg Y."/>
        </authorList>
    </citation>
    <scope>NUCLEOTIDE SEQUENCE [LARGE SCALE GENOMIC DNA]</scope>
</reference>
<feature type="chain" id="PRO_5043954238" evidence="1">
    <location>
        <begin position="25"/>
        <end position="231"/>
    </location>
</feature>
<evidence type="ECO:0000313" key="2">
    <source>
        <dbReference type="EMBL" id="CAL1295989.1"/>
    </source>
</evidence>
<keyword evidence="1" id="KW-0732">Signal</keyword>
<gene>
    <name evidence="2" type="ORF">LARSCL_LOCUS19574</name>
</gene>
<name>A0AAV2BJB4_9ARAC</name>
<feature type="signal peptide" evidence="1">
    <location>
        <begin position="1"/>
        <end position="24"/>
    </location>
</feature>
<dbReference type="EMBL" id="CAXIEN010000386">
    <property type="protein sequence ID" value="CAL1295989.1"/>
    <property type="molecule type" value="Genomic_DNA"/>
</dbReference>
<sequence>MEAKHWAAFFVYLISSSYVGMVVGQTGCQPNEKMERVFDKCFENVSTQLTDETFNLQDETTGNLQMTGGTVSGLHNVRVTPPLRCACDKDLIRIFIKLSFIDVTVTFVVTLLDDLLGGLLGNLGSSLARLLGQVVNLLVNLLALEINIVVTVEQRLIPGSTCTVTSFRVTRISEIKLLNLNLTQLLVGLLGDILTPVVDTLLRNLLQRQVRAIIVSEIQKITITQDMFTCN</sequence>
<protein>
    <submittedName>
        <fullName evidence="2">Uncharacterized protein</fullName>
    </submittedName>
</protein>
<organism evidence="2 3">
    <name type="scientific">Larinioides sclopetarius</name>
    <dbReference type="NCBI Taxonomy" id="280406"/>
    <lineage>
        <taxon>Eukaryota</taxon>
        <taxon>Metazoa</taxon>
        <taxon>Ecdysozoa</taxon>
        <taxon>Arthropoda</taxon>
        <taxon>Chelicerata</taxon>
        <taxon>Arachnida</taxon>
        <taxon>Araneae</taxon>
        <taxon>Araneomorphae</taxon>
        <taxon>Entelegynae</taxon>
        <taxon>Araneoidea</taxon>
        <taxon>Araneidae</taxon>
        <taxon>Larinioides</taxon>
    </lineage>
</organism>
<evidence type="ECO:0000313" key="3">
    <source>
        <dbReference type="Proteomes" id="UP001497382"/>
    </source>
</evidence>
<accession>A0AAV2BJB4</accession>